<protein>
    <recommendedName>
        <fullName evidence="1">Transcriptional regulator-like domain-containing protein</fullName>
    </recommendedName>
</protein>
<name>A0A081RAJ6_SPHCR</name>
<proteinExistence type="predicted"/>
<reference evidence="2 3" key="1">
    <citation type="submission" date="2014-02" db="EMBL/GenBank/DDBJ databases">
        <title>Whole genome sequence of Sphingobium chlorophenolicum NBRC 16172.</title>
        <authorList>
            <person name="Gan H.M."/>
            <person name="Gan H.Y."/>
            <person name="Chew T.H."/>
            <person name="Savka M.A."/>
        </authorList>
    </citation>
    <scope>NUCLEOTIDE SEQUENCE [LARGE SCALE GENOMIC DNA]</scope>
    <source>
        <strain evidence="2 3">NBRC 16172</strain>
    </source>
</reference>
<dbReference type="InterPro" id="IPR045465">
    <property type="entry name" value="Trans_reg_dom"/>
</dbReference>
<dbReference type="EMBL" id="JFHR01000049">
    <property type="protein sequence ID" value="KEQ52219.1"/>
    <property type="molecule type" value="Genomic_DNA"/>
</dbReference>
<dbReference type="RefSeq" id="WP_234703230.1">
    <property type="nucleotide sequence ID" value="NZ_JFHR01000049.1"/>
</dbReference>
<sequence length="51" mass="6083">MSEDESWRSDAAYDYIDKLTPGDLAWEFLRRNPDYRVSGKNPPHFHDLAIW</sequence>
<feature type="domain" description="Transcriptional regulator-like" evidence="1">
    <location>
        <begin position="7"/>
        <end position="36"/>
    </location>
</feature>
<organism evidence="2 3">
    <name type="scientific">Sphingobium chlorophenolicum</name>
    <dbReference type="NCBI Taxonomy" id="46429"/>
    <lineage>
        <taxon>Bacteria</taxon>
        <taxon>Pseudomonadati</taxon>
        <taxon>Pseudomonadota</taxon>
        <taxon>Alphaproteobacteria</taxon>
        <taxon>Sphingomonadales</taxon>
        <taxon>Sphingomonadaceae</taxon>
        <taxon>Sphingobium</taxon>
    </lineage>
</organism>
<evidence type="ECO:0000313" key="3">
    <source>
        <dbReference type="Proteomes" id="UP000028411"/>
    </source>
</evidence>
<accession>A0A081RAJ6</accession>
<evidence type="ECO:0000259" key="1">
    <source>
        <dbReference type="Pfam" id="PF20109"/>
    </source>
</evidence>
<comment type="caution">
    <text evidence="2">The sequence shown here is derived from an EMBL/GenBank/DDBJ whole genome shotgun (WGS) entry which is preliminary data.</text>
</comment>
<dbReference type="AlphaFoldDB" id="A0A081RAJ6"/>
<dbReference type="PATRIC" id="fig|46429.4.peg.3548"/>
<dbReference type="Pfam" id="PF20109">
    <property type="entry name" value="Trans_reg_dom"/>
    <property type="match status" value="1"/>
</dbReference>
<evidence type="ECO:0000313" key="2">
    <source>
        <dbReference type="EMBL" id="KEQ52219.1"/>
    </source>
</evidence>
<dbReference type="Proteomes" id="UP000028411">
    <property type="component" value="Unassembled WGS sequence"/>
</dbReference>
<gene>
    <name evidence="2" type="ORF">BV95_03557</name>
</gene>